<dbReference type="GO" id="GO:0016020">
    <property type="term" value="C:membrane"/>
    <property type="evidence" value="ECO:0007669"/>
    <property type="project" value="UniProtKB-SubCell"/>
</dbReference>
<evidence type="ECO:0000256" key="1">
    <source>
        <dbReference type="ARBA" id="ARBA00004167"/>
    </source>
</evidence>
<evidence type="ECO:0000256" key="5">
    <source>
        <dbReference type="SAM" id="Coils"/>
    </source>
</evidence>
<dbReference type="EMBL" id="CP001197">
    <property type="protein sequence ID" value="ACL08054.1"/>
    <property type="molecule type" value="Genomic_DNA"/>
</dbReference>
<accession>B8DK92</accession>
<dbReference type="SUPFAM" id="SSF111369">
    <property type="entry name" value="HlyD-like secretion proteins"/>
    <property type="match status" value="2"/>
</dbReference>
<feature type="transmembrane region" description="Helical" evidence="7">
    <location>
        <begin position="12"/>
        <end position="31"/>
    </location>
</feature>
<sequence>MPTRRYGMNSKKRILGILLGVMVLAAGIWYWHGLGKVETDDAQVDGRIFMVSPRVAGYVVDVPVEDNQFVKEGEVLARLDPTEYEVAVAEARAQLAALQRGVPLELSQTVHRVTGAQAVEEATKRRAAQARDEEDAARYEMERLSTEQAQAALDRRRLESLVGQGAVSREAADRARSTDDAAKARLESSRAKLEAASKARAAAEAEMRRVRAEVDLAGTGQVVAEIRARQVEAQQAKVRQAELNLEWTTVRAPVDGYVTKKNVEPGRMVTRGQPIMAVVPMSPDHLWVTANFKETELTDVKPGQPCEIRVDTYPNLVLKGLVESIMAGTGAAFSLFPPQNASGNFVKVVQRIPVRLRLTDYDPATMPPLRVGMSVVPVIFTGRGVSEVPPRAVGPDGAAVRGEGAGASAGQAAKPAANGTGSASGVAPGMANATAPALSAPRQ</sequence>
<keyword evidence="4 7" id="KW-0472">Membrane</keyword>
<feature type="compositionally biased region" description="Low complexity" evidence="6">
    <location>
        <begin position="406"/>
        <end position="419"/>
    </location>
</feature>
<dbReference type="PRINTS" id="PR01490">
    <property type="entry name" value="RTXTOXIND"/>
</dbReference>
<evidence type="ECO:0000259" key="8">
    <source>
        <dbReference type="Pfam" id="PF25917"/>
    </source>
</evidence>
<organism evidence="9">
    <name type="scientific">Nitratidesulfovibrio vulgaris (strain DSM 19637 / Miyazaki F)</name>
    <name type="common">Desulfovibrio vulgaris</name>
    <dbReference type="NCBI Taxonomy" id="883"/>
    <lineage>
        <taxon>Bacteria</taxon>
        <taxon>Pseudomonadati</taxon>
        <taxon>Thermodesulfobacteriota</taxon>
        <taxon>Desulfovibrionia</taxon>
        <taxon>Desulfovibrionales</taxon>
        <taxon>Desulfovibrionaceae</taxon>
        <taxon>Nitratidesulfovibrio</taxon>
    </lineage>
</organism>
<feature type="region of interest" description="Disordered" evidence="6">
    <location>
        <begin position="390"/>
        <end position="443"/>
    </location>
</feature>
<dbReference type="KEGG" id="dvm:DvMF_1100"/>
<evidence type="ECO:0000313" key="9">
    <source>
        <dbReference type="EMBL" id="ACL08054.1"/>
    </source>
</evidence>
<dbReference type="AlphaFoldDB" id="B8DK92"/>
<reference evidence="9" key="1">
    <citation type="submission" date="2008-10" db="EMBL/GenBank/DDBJ databases">
        <title>Complete sequence of Desulfovibrio vulgaris str. 'Miyazaki F'.</title>
        <authorList>
            <person name="Lucas S."/>
            <person name="Copeland A."/>
            <person name="Lapidus A."/>
            <person name="Glavina del Rio T."/>
            <person name="Dalin E."/>
            <person name="Tice H."/>
            <person name="Bruce D."/>
            <person name="Goodwin L."/>
            <person name="Pitluck S."/>
            <person name="Sims D."/>
            <person name="Brettin T."/>
            <person name="Detter J.C."/>
            <person name="Han C."/>
            <person name="Larimer F."/>
            <person name="Land M."/>
            <person name="Hauser L."/>
            <person name="Kyrpides N."/>
            <person name="Mikhailova N."/>
            <person name="Hazen T.C."/>
            <person name="Richardson P."/>
        </authorList>
    </citation>
    <scope>NUCLEOTIDE SEQUENCE</scope>
    <source>
        <strain evidence="9">Miyazaki F</strain>
    </source>
</reference>
<dbReference type="InterPro" id="IPR058625">
    <property type="entry name" value="MdtA-like_BSH"/>
</dbReference>
<dbReference type="eggNOG" id="COG1566">
    <property type="taxonomic scope" value="Bacteria"/>
</dbReference>
<dbReference type="GO" id="GO:0055085">
    <property type="term" value="P:transmembrane transport"/>
    <property type="evidence" value="ECO:0007669"/>
    <property type="project" value="InterPro"/>
</dbReference>
<name>B8DK92_NITV9</name>
<keyword evidence="5" id="KW-0175">Coiled coil</keyword>
<dbReference type="STRING" id="883.DvMF_1100"/>
<gene>
    <name evidence="9" type="ordered locus">DvMF_1100</name>
</gene>
<evidence type="ECO:0000256" key="6">
    <source>
        <dbReference type="SAM" id="MobiDB-lite"/>
    </source>
</evidence>
<protein>
    <submittedName>
        <fullName evidence="9">Secretion protein HlyD family protein</fullName>
    </submittedName>
</protein>
<proteinExistence type="predicted"/>
<dbReference type="Gene3D" id="2.40.50.100">
    <property type="match status" value="1"/>
</dbReference>
<dbReference type="HOGENOM" id="CLU_018816_15_1_7"/>
<dbReference type="Pfam" id="PF25917">
    <property type="entry name" value="BSH_RND"/>
    <property type="match status" value="1"/>
</dbReference>
<evidence type="ECO:0000256" key="2">
    <source>
        <dbReference type="ARBA" id="ARBA00022692"/>
    </source>
</evidence>
<dbReference type="Gene3D" id="2.40.30.170">
    <property type="match status" value="1"/>
</dbReference>
<comment type="subcellular location">
    <subcellularLocation>
        <location evidence="1">Membrane</location>
        <topology evidence="1">Single-pass membrane protein</topology>
    </subcellularLocation>
</comment>
<dbReference type="PANTHER" id="PTHR30386">
    <property type="entry name" value="MEMBRANE FUSION SUBUNIT OF EMRAB-TOLC MULTIDRUG EFFLUX PUMP"/>
    <property type="match status" value="1"/>
</dbReference>
<keyword evidence="3 7" id="KW-1133">Transmembrane helix</keyword>
<feature type="domain" description="Multidrug resistance protein MdtA-like barrel-sandwich hybrid" evidence="8">
    <location>
        <begin position="50"/>
        <end position="279"/>
    </location>
</feature>
<keyword evidence="2 7" id="KW-0812">Transmembrane</keyword>
<dbReference type="PANTHER" id="PTHR30386:SF26">
    <property type="entry name" value="TRANSPORT PROTEIN COMB"/>
    <property type="match status" value="1"/>
</dbReference>
<dbReference type="InterPro" id="IPR050739">
    <property type="entry name" value="MFP"/>
</dbReference>
<evidence type="ECO:0000256" key="4">
    <source>
        <dbReference type="ARBA" id="ARBA00023136"/>
    </source>
</evidence>
<evidence type="ECO:0000256" key="7">
    <source>
        <dbReference type="SAM" id="Phobius"/>
    </source>
</evidence>
<evidence type="ECO:0000256" key="3">
    <source>
        <dbReference type="ARBA" id="ARBA00022989"/>
    </source>
</evidence>
<feature type="coiled-coil region" evidence="5">
    <location>
        <begin position="186"/>
        <end position="213"/>
    </location>
</feature>